<dbReference type="PANTHER" id="PTHR23509">
    <property type="entry name" value="PA-PL1 PHOSPHOLIPASE FAMILY"/>
    <property type="match status" value="1"/>
</dbReference>
<dbReference type="GO" id="GO:0046872">
    <property type="term" value="F:metal ion binding"/>
    <property type="evidence" value="ECO:0007669"/>
    <property type="project" value="InterPro"/>
</dbReference>
<name>A0A0A9EMF7_ARUDO</name>
<accession>A0A0A9EMF7</accession>
<dbReference type="InterPro" id="IPR029058">
    <property type="entry name" value="AB_hydrolase_fold"/>
</dbReference>
<reference evidence="3" key="1">
    <citation type="submission" date="2014-09" db="EMBL/GenBank/DDBJ databases">
        <authorList>
            <person name="Magalhaes I.L.F."/>
            <person name="Oliveira U."/>
            <person name="Santos F.R."/>
            <person name="Vidigal T.H.D.A."/>
            <person name="Brescovit A.D."/>
            <person name="Santos A.J."/>
        </authorList>
    </citation>
    <scope>NUCLEOTIDE SEQUENCE</scope>
    <source>
        <tissue evidence="3">Shoot tissue taken approximately 20 cm above the soil surface</tissue>
    </source>
</reference>
<dbReference type="SUPFAM" id="SSF53474">
    <property type="entry name" value="alpha/beta-Hydrolases"/>
    <property type="match status" value="1"/>
</dbReference>
<feature type="domain" description="DDHD" evidence="2">
    <location>
        <begin position="273"/>
        <end position="299"/>
    </location>
</feature>
<dbReference type="CDD" id="cd14686">
    <property type="entry name" value="bZIP"/>
    <property type="match status" value="1"/>
</dbReference>
<evidence type="ECO:0000313" key="3">
    <source>
        <dbReference type="EMBL" id="JAE00159.1"/>
    </source>
</evidence>
<dbReference type="GO" id="GO:0004620">
    <property type="term" value="F:phospholipase activity"/>
    <property type="evidence" value="ECO:0007669"/>
    <property type="project" value="TreeGrafter"/>
</dbReference>
<dbReference type="InterPro" id="IPR058055">
    <property type="entry name" value="PA-PLA1"/>
</dbReference>
<organism evidence="3">
    <name type="scientific">Arundo donax</name>
    <name type="common">Giant reed</name>
    <name type="synonym">Donax arundinaceus</name>
    <dbReference type="NCBI Taxonomy" id="35708"/>
    <lineage>
        <taxon>Eukaryota</taxon>
        <taxon>Viridiplantae</taxon>
        <taxon>Streptophyta</taxon>
        <taxon>Embryophyta</taxon>
        <taxon>Tracheophyta</taxon>
        <taxon>Spermatophyta</taxon>
        <taxon>Magnoliopsida</taxon>
        <taxon>Liliopsida</taxon>
        <taxon>Poales</taxon>
        <taxon>Poaceae</taxon>
        <taxon>PACMAD clade</taxon>
        <taxon>Arundinoideae</taxon>
        <taxon>Arundineae</taxon>
        <taxon>Arundo</taxon>
    </lineage>
</organism>
<dbReference type="EMBL" id="GBRH01197737">
    <property type="protein sequence ID" value="JAE00159.1"/>
    <property type="molecule type" value="Transcribed_RNA"/>
</dbReference>
<feature type="region of interest" description="Disordered" evidence="1">
    <location>
        <begin position="170"/>
        <end position="194"/>
    </location>
</feature>
<proteinExistence type="predicted"/>
<evidence type="ECO:0000259" key="2">
    <source>
        <dbReference type="Pfam" id="PF02862"/>
    </source>
</evidence>
<dbReference type="Pfam" id="PF02862">
    <property type="entry name" value="DDHD"/>
    <property type="match status" value="1"/>
</dbReference>
<dbReference type="AlphaFoldDB" id="A0A0A9EMF7"/>
<protein>
    <recommendedName>
        <fullName evidence="2">DDHD domain-containing protein</fullName>
    </recommendedName>
</protein>
<dbReference type="InterPro" id="IPR004177">
    <property type="entry name" value="DDHD_dom"/>
</dbReference>
<reference evidence="3" key="2">
    <citation type="journal article" date="2015" name="Data Brief">
        <title>Shoot transcriptome of the giant reed, Arundo donax.</title>
        <authorList>
            <person name="Barrero R.A."/>
            <person name="Guerrero F.D."/>
            <person name="Moolhuijzen P."/>
            <person name="Goolsby J.A."/>
            <person name="Tidwell J."/>
            <person name="Bellgard S.E."/>
            <person name="Bellgard M.I."/>
        </authorList>
    </citation>
    <scope>NUCLEOTIDE SEQUENCE</scope>
    <source>
        <tissue evidence="3">Shoot tissue taken approximately 20 cm above the soil surface</tissue>
    </source>
</reference>
<sequence length="353" mass="38755">MSPIYCQHIIDSVSNQLNKLYMKFLKRNPGYSGKVSLYGHSLGSVLSYDILCHQESLSAPFPIEYLNMEVTSDKGQTVKSLTVAVVHESGTKEHDTSSIVGPSCADNVNGVVDEDNTKTDPSHTDNIHPPCVLENTPESDGVLASPIAVDVEQNEDENLVENHQMEYTEEGATSAVSTEDANGSSIPRSAEEVHEEVLDKDKLISSLEEEVRRLKSRLEQLEQQNDLMTQKIGGLECHEGKDSNHTRKLSAGISTGQGSTIQSYTPQIRYTKLNFKVDTFFAVGSPLGVFLSLRNVRIGIGMEPMTGNSSVCTLVIIGKTISLLSAVCLLCTRVDAFYLFLAWVMFCLDIKLC</sequence>
<dbReference type="GO" id="GO:0005737">
    <property type="term" value="C:cytoplasm"/>
    <property type="evidence" value="ECO:0007669"/>
    <property type="project" value="TreeGrafter"/>
</dbReference>
<feature type="compositionally biased region" description="Polar residues" evidence="1">
    <location>
        <begin position="174"/>
        <end position="187"/>
    </location>
</feature>
<dbReference type="PANTHER" id="PTHR23509:SF10">
    <property type="entry name" value="LD21067P"/>
    <property type="match status" value="1"/>
</dbReference>
<evidence type="ECO:0000256" key="1">
    <source>
        <dbReference type="SAM" id="MobiDB-lite"/>
    </source>
</evidence>